<evidence type="ECO:0000313" key="2">
    <source>
        <dbReference type="EMBL" id="KAK1924670.1"/>
    </source>
</evidence>
<keyword evidence="3" id="KW-1185">Reference proteome</keyword>
<organism evidence="2 3">
    <name type="scientific">Papiliotrema laurentii</name>
    <name type="common">Cryptococcus laurentii</name>
    <dbReference type="NCBI Taxonomy" id="5418"/>
    <lineage>
        <taxon>Eukaryota</taxon>
        <taxon>Fungi</taxon>
        <taxon>Dikarya</taxon>
        <taxon>Basidiomycota</taxon>
        <taxon>Agaricomycotina</taxon>
        <taxon>Tremellomycetes</taxon>
        <taxon>Tremellales</taxon>
        <taxon>Rhynchogastremaceae</taxon>
        <taxon>Papiliotrema</taxon>
    </lineage>
</organism>
<dbReference type="Proteomes" id="UP001182556">
    <property type="component" value="Unassembled WGS sequence"/>
</dbReference>
<feature type="compositionally biased region" description="Low complexity" evidence="1">
    <location>
        <begin position="60"/>
        <end position="75"/>
    </location>
</feature>
<gene>
    <name evidence="2" type="ORF">DB88DRAFT_472053</name>
</gene>
<sequence>MTEITRSAPHASMRSSLISRAPGGHTARFNPCRSMESGLIRQMDRGQLIRPDSRGGAYTQRSSGGSSEQSRSSKGSGEETPRTSVSLDDVPARSTLPPRSPPGVDPRDLAVSFAFAARQIISFLTNRTYPANAISPTAKCISSRCLLGNRQTACQIPLGDGPKSSRWGHVFDERSQFGCSILEILRMRDDQAVGGLEVEAFGQAAPAANYDHGASAQTSNLEDATTHRPCVAQA</sequence>
<name>A0AAD9FR76_PAPLA</name>
<dbReference type="EMBL" id="JAODAN010000004">
    <property type="protein sequence ID" value="KAK1924670.1"/>
    <property type="molecule type" value="Genomic_DNA"/>
</dbReference>
<evidence type="ECO:0000313" key="3">
    <source>
        <dbReference type="Proteomes" id="UP001182556"/>
    </source>
</evidence>
<proteinExistence type="predicted"/>
<evidence type="ECO:0000256" key="1">
    <source>
        <dbReference type="SAM" id="MobiDB-lite"/>
    </source>
</evidence>
<comment type="caution">
    <text evidence="2">The sequence shown here is derived from an EMBL/GenBank/DDBJ whole genome shotgun (WGS) entry which is preliminary data.</text>
</comment>
<protein>
    <submittedName>
        <fullName evidence="2">Uncharacterized protein</fullName>
    </submittedName>
</protein>
<accession>A0AAD9FR76</accession>
<feature type="region of interest" description="Disordered" evidence="1">
    <location>
        <begin position="1"/>
        <end position="105"/>
    </location>
</feature>
<dbReference type="AlphaFoldDB" id="A0AAD9FR76"/>
<feature type="region of interest" description="Disordered" evidence="1">
    <location>
        <begin position="213"/>
        <end position="234"/>
    </location>
</feature>
<reference evidence="2" key="1">
    <citation type="submission" date="2023-02" db="EMBL/GenBank/DDBJ databases">
        <title>Identification and recombinant expression of a fungal hydrolase from Papiliotrema laurentii that hydrolyzes apple cutin and clears colloidal polyester polyurethane.</title>
        <authorList>
            <consortium name="DOE Joint Genome Institute"/>
            <person name="Roman V.A."/>
            <person name="Bojanowski C."/>
            <person name="Crable B.R."/>
            <person name="Wagner D.N."/>
            <person name="Hung C.S."/>
            <person name="Nadeau L.J."/>
            <person name="Schratz L."/>
            <person name="Haridas S."/>
            <person name="Pangilinan J."/>
            <person name="Lipzen A."/>
            <person name="Na H."/>
            <person name="Yan M."/>
            <person name="Ng V."/>
            <person name="Grigoriev I.V."/>
            <person name="Spatafora J.W."/>
            <person name="Barlow D."/>
            <person name="Biffinger J."/>
            <person name="Kelley-Loughnane N."/>
            <person name="Varaljay V.A."/>
            <person name="Crookes-Goodson W.J."/>
        </authorList>
    </citation>
    <scope>NUCLEOTIDE SEQUENCE</scope>
    <source>
        <strain evidence="2">5307AH</strain>
    </source>
</reference>